<evidence type="ECO:0000313" key="3">
    <source>
        <dbReference type="EMBL" id="TMW11260.1"/>
    </source>
</evidence>
<feature type="region of interest" description="Disordered" evidence="1">
    <location>
        <begin position="90"/>
        <end position="112"/>
    </location>
</feature>
<keyword evidence="4" id="KW-1185">Reference proteome</keyword>
<feature type="compositionally biased region" description="Pro residues" evidence="1">
    <location>
        <begin position="102"/>
        <end position="112"/>
    </location>
</feature>
<feature type="chain" id="PRO_5046721181" evidence="2">
    <location>
        <begin position="23"/>
        <end position="112"/>
    </location>
</feature>
<keyword evidence="2" id="KW-0732">Signal</keyword>
<reference evidence="3 4" key="1">
    <citation type="submission" date="2019-05" db="EMBL/GenBank/DDBJ databases">
        <title>Genome of Alcanivorax gelatiniphagus, an oil degrading marine bacteria.</title>
        <authorList>
            <person name="Kwon K.K."/>
        </authorList>
    </citation>
    <scope>NUCLEOTIDE SEQUENCE [LARGE SCALE GENOMIC DNA]</scope>
    <source>
        <strain evidence="3 4">MEBiC 08158</strain>
    </source>
</reference>
<protein>
    <submittedName>
        <fullName evidence="3">Uncharacterized protein</fullName>
    </submittedName>
</protein>
<dbReference type="Proteomes" id="UP000739180">
    <property type="component" value="Unassembled WGS sequence"/>
</dbReference>
<dbReference type="GeneID" id="99765552"/>
<evidence type="ECO:0000256" key="1">
    <source>
        <dbReference type="SAM" id="MobiDB-lite"/>
    </source>
</evidence>
<feature type="signal peptide" evidence="2">
    <location>
        <begin position="1"/>
        <end position="22"/>
    </location>
</feature>
<gene>
    <name evidence="3" type="ORF">FGS76_14460</name>
</gene>
<evidence type="ECO:0000313" key="4">
    <source>
        <dbReference type="Proteomes" id="UP000739180"/>
    </source>
</evidence>
<sequence>MLKRWVAAMLVVFLAVNGLVVAGDSTIHASHDTPGLSLHADGDIKNVSAAFPMDADDGGYHDCHNPACYAPLSASVAGAHFALGNTWPPNPRPGAVLSGRQPPVPPPNTVSF</sequence>
<evidence type="ECO:0000256" key="2">
    <source>
        <dbReference type="SAM" id="SignalP"/>
    </source>
</evidence>
<proteinExistence type="predicted"/>
<comment type="caution">
    <text evidence="3">The sequence shown here is derived from an EMBL/GenBank/DDBJ whole genome shotgun (WGS) entry which is preliminary data.</text>
</comment>
<accession>A0ABY2XIM9</accession>
<dbReference type="RefSeq" id="WP_138773357.1">
    <property type="nucleotide sequence ID" value="NZ_JBHSSX010000025.1"/>
</dbReference>
<name>A0ABY2XIM9_9GAMM</name>
<dbReference type="EMBL" id="VCQT01000044">
    <property type="protein sequence ID" value="TMW11260.1"/>
    <property type="molecule type" value="Genomic_DNA"/>
</dbReference>
<organism evidence="3 4">
    <name type="scientific">Alloalcanivorax gelatiniphagus</name>
    <dbReference type="NCBI Taxonomy" id="1194167"/>
    <lineage>
        <taxon>Bacteria</taxon>
        <taxon>Pseudomonadati</taxon>
        <taxon>Pseudomonadota</taxon>
        <taxon>Gammaproteobacteria</taxon>
        <taxon>Oceanospirillales</taxon>
        <taxon>Alcanivoracaceae</taxon>
        <taxon>Alloalcanivorax</taxon>
    </lineage>
</organism>